<organism evidence="2 3">
    <name type="scientific">Rhypophila decipiens</name>
    <dbReference type="NCBI Taxonomy" id="261697"/>
    <lineage>
        <taxon>Eukaryota</taxon>
        <taxon>Fungi</taxon>
        <taxon>Dikarya</taxon>
        <taxon>Ascomycota</taxon>
        <taxon>Pezizomycotina</taxon>
        <taxon>Sordariomycetes</taxon>
        <taxon>Sordariomycetidae</taxon>
        <taxon>Sordariales</taxon>
        <taxon>Naviculisporaceae</taxon>
        <taxon>Rhypophila</taxon>
    </lineage>
</organism>
<dbReference type="EMBL" id="MU858253">
    <property type="protein sequence ID" value="KAK4208223.1"/>
    <property type="molecule type" value="Genomic_DNA"/>
</dbReference>
<proteinExistence type="inferred from homology"/>
<accession>A0AAN7B285</accession>
<keyword evidence="3" id="KW-1185">Reference proteome</keyword>
<protein>
    <recommendedName>
        <fullName evidence="4">GA4 desaturase</fullName>
    </recommendedName>
</protein>
<evidence type="ECO:0000256" key="1">
    <source>
        <dbReference type="ARBA" id="ARBA00023604"/>
    </source>
</evidence>
<name>A0AAN7B285_9PEZI</name>
<dbReference type="Proteomes" id="UP001301769">
    <property type="component" value="Unassembled WGS sequence"/>
</dbReference>
<sequence length="376" mass="41892">MSVTTVKPPFTLHFTTNQSPDNTQPVFGRLRYVAAGHNPEPSPHNYHLPAISEFSDVRTLRLHSMRPVPTVDELSSKKNHAQLETHGFTAVYHPTTLHSPPYTHSSWKDPALLSKYYIPDTTAMLKALTGCKTVVTESLLLRSAVWTESDALATHAGHGEEENTSSAYLDLEKGFPSFIGFNPSSGGVSPAPKPHLDYSPVGARVHIREYHPLLCEAATQIISAEDTLLSEYPDAPLRDVYSRSLSTKRWAMYSIWRPLKPVKRDPLALLDQRSMSPDDYIPVGIKTPCLGRTGVEAEKSHVAEGYLARYSDGHEWFWIDEQKPEEVLVIGLFDSELEGKGWKGAGGTLHSSIELVGQGEYIEARESLEMRCLCIW</sequence>
<gene>
    <name evidence="2" type="ORF">QBC37DRAFT_432289</name>
</gene>
<dbReference type="PANTHER" id="PTHR34598:SF3">
    <property type="entry name" value="OXIDOREDUCTASE AN1597"/>
    <property type="match status" value="1"/>
</dbReference>
<dbReference type="InterPro" id="IPR044053">
    <property type="entry name" value="AsaB-like"/>
</dbReference>
<evidence type="ECO:0000313" key="3">
    <source>
        <dbReference type="Proteomes" id="UP001301769"/>
    </source>
</evidence>
<reference evidence="2" key="1">
    <citation type="journal article" date="2023" name="Mol. Phylogenet. Evol.">
        <title>Genome-scale phylogeny and comparative genomics of the fungal order Sordariales.</title>
        <authorList>
            <person name="Hensen N."/>
            <person name="Bonometti L."/>
            <person name="Westerberg I."/>
            <person name="Brannstrom I.O."/>
            <person name="Guillou S."/>
            <person name="Cros-Aarteil S."/>
            <person name="Calhoun S."/>
            <person name="Haridas S."/>
            <person name="Kuo A."/>
            <person name="Mondo S."/>
            <person name="Pangilinan J."/>
            <person name="Riley R."/>
            <person name="LaButti K."/>
            <person name="Andreopoulos B."/>
            <person name="Lipzen A."/>
            <person name="Chen C."/>
            <person name="Yan M."/>
            <person name="Daum C."/>
            <person name="Ng V."/>
            <person name="Clum A."/>
            <person name="Steindorff A."/>
            <person name="Ohm R.A."/>
            <person name="Martin F."/>
            <person name="Silar P."/>
            <person name="Natvig D.O."/>
            <person name="Lalanne C."/>
            <person name="Gautier V."/>
            <person name="Ament-Velasquez S.L."/>
            <person name="Kruys A."/>
            <person name="Hutchinson M.I."/>
            <person name="Powell A.J."/>
            <person name="Barry K."/>
            <person name="Miller A.N."/>
            <person name="Grigoriev I.V."/>
            <person name="Debuchy R."/>
            <person name="Gladieux P."/>
            <person name="Hiltunen Thoren M."/>
            <person name="Johannesson H."/>
        </authorList>
    </citation>
    <scope>NUCLEOTIDE SEQUENCE</scope>
    <source>
        <strain evidence="2">PSN293</strain>
    </source>
</reference>
<dbReference type="PANTHER" id="PTHR34598">
    <property type="entry name" value="BLL6449 PROTEIN"/>
    <property type="match status" value="1"/>
</dbReference>
<dbReference type="NCBIfam" id="NF041278">
    <property type="entry name" value="CmcJ_NvfI_EfuI"/>
    <property type="match status" value="1"/>
</dbReference>
<evidence type="ECO:0008006" key="4">
    <source>
        <dbReference type="Google" id="ProtNLM"/>
    </source>
</evidence>
<comment type="similarity">
    <text evidence="1">Belongs to the asaB hydroxylase/desaturase family.</text>
</comment>
<evidence type="ECO:0000313" key="2">
    <source>
        <dbReference type="EMBL" id="KAK4208223.1"/>
    </source>
</evidence>
<dbReference type="AlphaFoldDB" id="A0AAN7B285"/>
<comment type="caution">
    <text evidence="2">The sequence shown here is derived from an EMBL/GenBank/DDBJ whole genome shotgun (WGS) entry which is preliminary data.</text>
</comment>
<reference evidence="2" key="2">
    <citation type="submission" date="2023-05" db="EMBL/GenBank/DDBJ databases">
        <authorList>
            <consortium name="Lawrence Berkeley National Laboratory"/>
            <person name="Steindorff A."/>
            <person name="Hensen N."/>
            <person name="Bonometti L."/>
            <person name="Westerberg I."/>
            <person name="Brannstrom I.O."/>
            <person name="Guillou S."/>
            <person name="Cros-Aarteil S."/>
            <person name="Calhoun S."/>
            <person name="Haridas S."/>
            <person name="Kuo A."/>
            <person name="Mondo S."/>
            <person name="Pangilinan J."/>
            <person name="Riley R."/>
            <person name="Labutti K."/>
            <person name="Andreopoulos B."/>
            <person name="Lipzen A."/>
            <person name="Chen C."/>
            <person name="Yanf M."/>
            <person name="Daum C."/>
            <person name="Ng V."/>
            <person name="Clum A."/>
            <person name="Ohm R."/>
            <person name="Martin F."/>
            <person name="Silar P."/>
            <person name="Natvig D."/>
            <person name="Lalanne C."/>
            <person name="Gautier V."/>
            <person name="Ament-Velasquez S.L."/>
            <person name="Kruys A."/>
            <person name="Hutchinson M.I."/>
            <person name="Powell A.J."/>
            <person name="Barry K."/>
            <person name="Miller A.N."/>
            <person name="Grigoriev I.V."/>
            <person name="Debuchy R."/>
            <person name="Gladieux P."/>
            <person name="Thoren M.H."/>
            <person name="Johannesson H."/>
        </authorList>
    </citation>
    <scope>NUCLEOTIDE SEQUENCE</scope>
    <source>
        <strain evidence="2">PSN293</strain>
    </source>
</reference>
<dbReference type="GO" id="GO:0016491">
    <property type="term" value="F:oxidoreductase activity"/>
    <property type="evidence" value="ECO:0007669"/>
    <property type="project" value="InterPro"/>
</dbReference>